<reference evidence="2 3" key="1">
    <citation type="submission" date="2016-10" db="EMBL/GenBank/DDBJ databases">
        <authorList>
            <person name="Varghese N."/>
            <person name="Submissions S."/>
        </authorList>
    </citation>
    <scope>NUCLEOTIDE SEQUENCE [LARGE SCALE GENOMIC DNA]</scope>
    <source>
        <strain evidence="2 3">IAM 15147</strain>
    </source>
</reference>
<name>A0AA94HNV6_9MICO</name>
<sequence length="398" mass="40684">MRSIIVGSVAAAIVLAAAGCASPGADAPTAPGSPASLADLPAPSPAGEVLTIATVLEQGAGAILCVGPVAESAPPQCGGPELLGWDWDAFAHQETGGVRWVQGVAITGVYEAAADAFTQTGEPMSAAAITLPAIEVPSGELDDATIEAMQRELGELGRADFFGIWSERGTMVLEVFYDDGSLQGALDEIYGSGAVFVISALRDTGGSAGDAPELVDPPMDTAAPVITGADAQARLAELPTPLPAGGVWAGGLAMDRPEGDVLCLGDVGASAPPVCTGVPLRGFDWTALTLDEAQGIRWVDALVFGTWDGEVFAMTSPPQPFDAWSPPAVEVSEVSLPEAVLMGIQSDLLTLDRHDILSHGPTDGHYELHVLFDDGSIQADLDAIYGAGVVQIFSAMQG</sequence>
<comment type="caution">
    <text evidence="2">The sequence shown here is derived from an EMBL/GenBank/DDBJ whole genome shotgun (WGS) entry which is preliminary data.</text>
</comment>
<keyword evidence="1" id="KW-0732">Signal</keyword>
<dbReference type="EMBL" id="FOZN01000003">
    <property type="protein sequence ID" value="SFS15904.1"/>
    <property type="molecule type" value="Genomic_DNA"/>
</dbReference>
<evidence type="ECO:0000313" key="3">
    <source>
        <dbReference type="Proteomes" id="UP000198506"/>
    </source>
</evidence>
<proteinExistence type="predicted"/>
<evidence type="ECO:0000313" key="2">
    <source>
        <dbReference type="EMBL" id="SFS15904.1"/>
    </source>
</evidence>
<evidence type="ECO:0000256" key="1">
    <source>
        <dbReference type="SAM" id="SignalP"/>
    </source>
</evidence>
<dbReference type="Proteomes" id="UP000198506">
    <property type="component" value="Unassembled WGS sequence"/>
</dbReference>
<evidence type="ECO:0008006" key="4">
    <source>
        <dbReference type="Google" id="ProtNLM"/>
    </source>
</evidence>
<feature type="signal peptide" evidence="1">
    <location>
        <begin position="1"/>
        <end position="27"/>
    </location>
</feature>
<accession>A0AA94HNV6</accession>
<gene>
    <name evidence="2" type="ORF">SAMN04487783_2158</name>
</gene>
<organism evidence="2 3">
    <name type="scientific">Agrococcus baldri</name>
    <dbReference type="NCBI Taxonomy" id="153730"/>
    <lineage>
        <taxon>Bacteria</taxon>
        <taxon>Bacillati</taxon>
        <taxon>Actinomycetota</taxon>
        <taxon>Actinomycetes</taxon>
        <taxon>Micrococcales</taxon>
        <taxon>Microbacteriaceae</taxon>
        <taxon>Agrococcus</taxon>
    </lineage>
</organism>
<protein>
    <recommendedName>
        <fullName evidence="4">Lipoprotein</fullName>
    </recommendedName>
</protein>
<dbReference type="PROSITE" id="PS51257">
    <property type="entry name" value="PROKAR_LIPOPROTEIN"/>
    <property type="match status" value="1"/>
</dbReference>
<keyword evidence="3" id="KW-1185">Reference proteome</keyword>
<feature type="chain" id="PRO_5041717898" description="Lipoprotein" evidence="1">
    <location>
        <begin position="28"/>
        <end position="398"/>
    </location>
</feature>
<dbReference type="RefSeq" id="WP_092918658.1">
    <property type="nucleotide sequence ID" value="NZ_FOZN01000003.1"/>
</dbReference>
<dbReference type="AlphaFoldDB" id="A0AA94HNV6"/>